<comment type="caution">
    <text evidence="1">The sequence shown here is derived from an EMBL/GenBank/DDBJ whole genome shotgun (WGS) entry which is preliminary data.</text>
</comment>
<dbReference type="EMBL" id="JBHSNF010000002">
    <property type="protein sequence ID" value="MFC5526621.1"/>
    <property type="molecule type" value="Genomic_DNA"/>
</dbReference>
<gene>
    <name evidence="1" type="ORF">ACFPPA_12840</name>
</gene>
<keyword evidence="2" id="KW-1185">Reference proteome</keyword>
<sequence>MDWSNWAMAPTCRQPCNASRGGTARRVKQQCPFEGRLWEKGFHDHALRRDESVEKAARYIIANPVRAGLVRDPMDYPYWDAWFVDRDNVYG</sequence>
<proteinExistence type="predicted"/>
<evidence type="ECO:0000313" key="1">
    <source>
        <dbReference type="EMBL" id="MFC5526621.1"/>
    </source>
</evidence>
<organism evidence="1 2">
    <name type="scientific">Rhodanobacter ginsengisoli</name>
    <dbReference type="NCBI Taxonomy" id="418646"/>
    <lineage>
        <taxon>Bacteria</taxon>
        <taxon>Pseudomonadati</taxon>
        <taxon>Pseudomonadota</taxon>
        <taxon>Gammaproteobacteria</taxon>
        <taxon>Lysobacterales</taxon>
        <taxon>Rhodanobacteraceae</taxon>
        <taxon>Rhodanobacter</taxon>
    </lineage>
</organism>
<dbReference type="RefSeq" id="WP_377320442.1">
    <property type="nucleotide sequence ID" value="NZ_JBHSNF010000002.1"/>
</dbReference>
<dbReference type="SUPFAM" id="SSF143422">
    <property type="entry name" value="Transposase IS200-like"/>
    <property type="match status" value="1"/>
</dbReference>
<name>A0ABW0QNR7_9GAMM</name>
<dbReference type="InterPro" id="IPR036515">
    <property type="entry name" value="Transposase_17_sf"/>
</dbReference>
<reference evidence="2" key="1">
    <citation type="journal article" date="2019" name="Int. J. Syst. Evol. Microbiol.">
        <title>The Global Catalogue of Microorganisms (GCM) 10K type strain sequencing project: providing services to taxonomists for standard genome sequencing and annotation.</title>
        <authorList>
            <consortium name="The Broad Institute Genomics Platform"/>
            <consortium name="The Broad Institute Genome Sequencing Center for Infectious Disease"/>
            <person name="Wu L."/>
            <person name="Ma J."/>
        </authorList>
    </citation>
    <scope>NUCLEOTIDE SEQUENCE [LARGE SCALE GENOMIC DNA]</scope>
    <source>
        <strain evidence="2">CGMCC 1.16619</strain>
    </source>
</reference>
<accession>A0ABW0QNR7</accession>
<protein>
    <submittedName>
        <fullName evidence="1">Transposase</fullName>
    </submittedName>
</protein>
<evidence type="ECO:0000313" key="2">
    <source>
        <dbReference type="Proteomes" id="UP001596114"/>
    </source>
</evidence>
<dbReference type="Proteomes" id="UP001596114">
    <property type="component" value="Unassembled WGS sequence"/>
</dbReference>
<dbReference type="Gene3D" id="3.30.70.1290">
    <property type="entry name" value="Transposase IS200-like"/>
    <property type="match status" value="1"/>
</dbReference>